<evidence type="ECO:0000313" key="2">
    <source>
        <dbReference type="Proteomes" id="UP000594638"/>
    </source>
</evidence>
<reference evidence="1 2" key="1">
    <citation type="submission" date="2019-12" db="EMBL/GenBank/DDBJ databases">
        <authorList>
            <person name="Alioto T."/>
            <person name="Alioto T."/>
            <person name="Gomez Garrido J."/>
        </authorList>
    </citation>
    <scope>NUCLEOTIDE SEQUENCE [LARGE SCALE GENOMIC DNA]</scope>
</reference>
<dbReference type="AlphaFoldDB" id="A0A8S0UCT1"/>
<comment type="caution">
    <text evidence="1">The sequence shown here is derived from an EMBL/GenBank/DDBJ whole genome shotgun (WGS) entry which is preliminary data.</text>
</comment>
<dbReference type="OrthoDB" id="167398at2759"/>
<name>A0A8S0UCT1_OLEEU</name>
<organism evidence="1 2">
    <name type="scientific">Olea europaea subsp. europaea</name>
    <dbReference type="NCBI Taxonomy" id="158383"/>
    <lineage>
        <taxon>Eukaryota</taxon>
        <taxon>Viridiplantae</taxon>
        <taxon>Streptophyta</taxon>
        <taxon>Embryophyta</taxon>
        <taxon>Tracheophyta</taxon>
        <taxon>Spermatophyta</taxon>
        <taxon>Magnoliopsida</taxon>
        <taxon>eudicotyledons</taxon>
        <taxon>Gunneridae</taxon>
        <taxon>Pentapetalae</taxon>
        <taxon>asterids</taxon>
        <taxon>lamiids</taxon>
        <taxon>Lamiales</taxon>
        <taxon>Oleaceae</taxon>
        <taxon>Oleeae</taxon>
        <taxon>Olea</taxon>
    </lineage>
</organism>
<dbReference type="Gramene" id="OE9A098126T1">
    <property type="protein sequence ID" value="OE9A098126C1"/>
    <property type="gene ID" value="OE9A098126"/>
</dbReference>
<keyword evidence="2" id="KW-1185">Reference proteome</keyword>
<gene>
    <name evidence="1" type="ORF">OLEA9_A098126</name>
</gene>
<sequence length="85" mass="9791">MSEEQLETEPFLHLHTKITASIEGGIGISPFLAILSDILHLIDDVSLLQRVDMRSIHPFFSDALNIEIQTMLLDKQRPHWKRVML</sequence>
<dbReference type="Proteomes" id="UP000594638">
    <property type="component" value="Unassembled WGS sequence"/>
</dbReference>
<accession>A0A8S0UCT1</accession>
<protein>
    <submittedName>
        <fullName evidence="1">Uncharacterized protein</fullName>
    </submittedName>
</protein>
<dbReference type="EMBL" id="CACTIH010007573">
    <property type="protein sequence ID" value="CAA3015829.1"/>
    <property type="molecule type" value="Genomic_DNA"/>
</dbReference>
<evidence type="ECO:0000313" key="1">
    <source>
        <dbReference type="EMBL" id="CAA3015829.1"/>
    </source>
</evidence>
<proteinExistence type="predicted"/>